<dbReference type="RefSeq" id="WP_010594752.1">
    <property type="nucleotide sequence ID" value="NZ_CP023714.1"/>
</dbReference>
<dbReference type="Proteomes" id="UP000042997">
    <property type="component" value="Unassembled WGS sequence"/>
</dbReference>
<dbReference type="GeneID" id="66836719"/>
<reference evidence="1 2" key="1">
    <citation type="journal article" date="2014" name="Genome Announc.">
        <title>Draft Genome Sequence of Propane- and Butane-Oxidizing Actinobacterium Rhodococcus ruber IEGM 231.</title>
        <authorList>
            <person name="Ivshina I.B."/>
            <person name="Kuyukina M.S."/>
            <person name="Krivoruchko A.V."/>
            <person name="Barbe V."/>
            <person name="Fischer C."/>
        </authorList>
    </citation>
    <scope>NUCLEOTIDE SEQUENCE [LARGE SCALE GENOMIC DNA]</scope>
</reference>
<dbReference type="GO" id="GO:1901135">
    <property type="term" value="P:carbohydrate derivative metabolic process"/>
    <property type="evidence" value="ECO:0007669"/>
    <property type="project" value="InterPro"/>
</dbReference>
<dbReference type="EMBL" id="CCSD01000058">
    <property type="protein sequence ID" value="CDZ89384.1"/>
    <property type="molecule type" value="Genomic_DNA"/>
</dbReference>
<dbReference type="GO" id="GO:0097367">
    <property type="term" value="F:carbohydrate derivative binding"/>
    <property type="evidence" value="ECO:0007669"/>
    <property type="project" value="InterPro"/>
</dbReference>
<dbReference type="InterPro" id="IPR046348">
    <property type="entry name" value="SIS_dom_sf"/>
</dbReference>
<dbReference type="AlphaFoldDB" id="A0A098BKZ4"/>
<gene>
    <name evidence="1" type="ORF">RHRU231_470232</name>
</gene>
<protein>
    <submittedName>
        <fullName evidence="1">Uncharacterized protein</fullName>
    </submittedName>
</protein>
<accession>A0A098BKZ4</accession>
<organism evidence="1 2">
    <name type="scientific">Rhodococcus ruber</name>
    <dbReference type="NCBI Taxonomy" id="1830"/>
    <lineage>
        <taxon>Bacteria</taxon>
        <taxon>Bacillati</taxon>
        <taxon>Actinomycetota</taxon>
        <taxon>Actinomycetes</taxon>
        <taxon>Mycobacteriales</taxon>
        <taxon>Nocardiaceae</taxon>
        <taxon>Rhodococcus</taxon>
    </lineage>
</organism>
<dbReference type="eggNOG" id="COG1737">
    <property type="taxonomic scope" value="Bacteria"/>
</dbReference>
<dbReference type="OrthoDB" id="4772742at2"/>
<dbReference type="SUPFAM" id="SSF53697">
    <property type="entry name" value="SIS domain"/>
    <property type="match status" value="1"/>
</dbReference>
<name>A0A098BKZ4_9NOCA</name>
<proteinExistence type="predicted"/>
<sequence length="361" mass="37142">MTAPSSILDLDDTGALIDADVDGILRFAALGGAQIRATAAAVDEQILDRLHGLHPRSVVLVCGDARAARAGELVVAMLAARSAVPLVTAPVTPPWVGPLDVVVVAGDDAGDPQLVESVAAALRRGAEVVVDAPDEGPIRAAAAGRAMLLPPRIRVPVAYSLLRHLAVFLAVVAAMEATRTAGAVPPLADLADSADGEAGRDQPGSEVFRNPAKALAARIQSRRVALAGDSAVTAALARHAGESLLQVAGVIAAAAALPDVLAARDRLVAIPPAGGESYDPFFHDEQLDGPVPAPPARVFVVSVEEDRRQAERRAAALPDMELVSVVGEFEAKAVPSVPEQVAVLAVRFEMAAAYLRLVGGR</sequence>
<evidence type="ECO:0000313" key="1">
    <source>
        <dbReference type="EMBL" id="CDZ89384.1"/>
    </source>
</evidence>
<evidence type="ECO:0000313" key="2">
    <source>
        <dbReference type="Proteomes" id="UP000042997"/>
    </source>
</evidence>
<dbReference type="KEGG" id="rrz:CS378_06760"/>